<name>A0A1V5MJQ2_UNCT6</name>
<feature type="signal peptide" evidence="5">
    <location>
        <begin position="1"/>
        <end position="20"/>
    </location>
</feature>
<feature type="domain" description="OmpA-like" evidence="6">
    <location>
        <begin position="160"/>
        <end position="271"/>
    </location>
</feature>
<sequence>MGRMRFAVLGLVVLSVAMLAGCATSTSSVNKDFSWWGKSGVGPAPMLDPDTMVPSVPEKSGSWWMPDPTAVSPDDASLWGNRGYVYVAEIAEPTTPAPKVEAPAPPAPKPVERVVEKEVVRTVEKIVEKPVEKIVYVDKPVEKIVYVDKPVEKIVERPVTAKAVYIDIQDVYFPYDSAELTAFNRGILDHNIEVFKKYPNLKTILLGYASPEGSSEYNLKLSERRVMAVKNYLVKKGVPENVFAVKKMGEMEMPQPSWPFARKVHFEIVSD</sequence>
<keyword evidence="5" id="KW-0732">Signal</keyword>
<dbReference type="GO" id="GO:0009279">
    <property type="term" value="C:cell outer membrane"/>
    <property type="evidence" value="ECO:0007669"/>
    <property type="project" value="UniProtKB-SubCell"/>
</dbReference>
<dbReference type="InterPro" id="IPR050330">
    <property type="entry name" value="Bact_OuterMem_StrucFunc"/>
</dbReference>
<protein>
    <submittedName>
        <fullName evidence="7">Outer membrane lipoprotein Omp16</fullName>
    </submittedName>
</protein>
<dbReference type="InterPro" id="IPR036737">
    <property type="entry name" value="OmpA-like_sf"/>
</dbReference>
<keyword evidence="2 4" id="KW-0472">Membrane</keyword>
<evidence type="ECO:0000256" key="2">
    <source>
        <dbReference type="ARBA" id="ARBA00023136"/>
    </source>
</evidence>
<dbReference type="PROSITE" id="PS51123">
    <property type="entry name" value="OMPA_2"/>
    <property type="match status" value="1"/>
</dbReference>
<dbReference type="Gene3D" id="3.30.1330.60">
    <property type="entry name" value="OmpA-like domain"/>
    <property type="match status" value="1"/>
</dbReference>
<dbReference type="PRINTS" id="PR01021">
    <property type="entry name" value="OMPADOMAIN"/>
</dbReference>
<dbReference type="Proteomes" id="UP000485484">
    <property type="component" value="Unassembled WGS sequence"/>
</dbReference>
<keyword evidence="3" id="KW-0998">Cell outer membrane</keyword>
<dbReference type="PANTHER" id="PTHR30329">
    <property type="entry name" value="STATOR ELEMENT OF FLAGELLAR MOTOR COMPLEX"/>
    <property type="match status" value="1"/>
</dbReference>
<gene>
    <name evidence="7" type="ORF">BWY73_00363</name>
</gene>
<dbReference type="PROSITE" id="PS51257">
    <property type="entry name" value="PROKAR_LIPOPROTEIN"/>
    <property type="match status" value="1"/>
</dbReference>
<comment type="caution">
    <text evidence="7">The sequence shown here is derived from an EMBL/GenBank/DDBJ whole genome shotgun (WGS) entry which is preliminary data.</text>
</comment>
<evidence type="ECO:0000256" key="3">
    <source>
        <dbReference type="ARBA" id="ARBA00023237"/>
    </source>
</evidence>
<evidence type="ECO:0000256" key="5">
    <source>
        <dbReference type="SAM" id="SignalP"/>
    </source>
</evidence>
<organism evidence="7">
    <name type="scientific">candidate division TA06 bacterium ADurb.Bin417</name>
    <dbReference type="NCBI Taxonomy" id="1852828"/>
    <lineage>
        <taxon>Bacteria</taxon>
        <taxon>Bacteria division TA06</taxon>
    </lineage>
</organism>
<accession>A0A1V5MJQ2</accession>
<dbReference type="SUPFAM" id="SSF103088">
    <property type="entry name" value="OmpA-like"/>
    <property type="match status" value="1"/>
</dbReference>
<evidence type="ECO:0000256" key="4">
    <source>
        <dbReference type="PROSITE-ProRule" id="PRU00473"/>
    </source>
</evidence>
<feature type="chain" id="PRO_5012867297" evidence="5">
    <location>
        <begin position="21"/>
        <end position="271"/>
    </location>
</feature>
<evidence type="ECO:0000313" key="7">
    <source>
        <dbReference type="EMBL" id="OPZ93355.1"/>
    </source>
</evidence>
<dbReference type="InterPro" id="IPR006664">
    <property type="entry name" value="OMP_bac"/>
</dbReference>
<evidence type="ECO:0000256" key="1">
    <source>
        <dbReference type="ARBA" id="ARBA00004442"/>
    </source>
</evidence>
<dbReference type="InterPro" id="IPR006665">
    <property type="entry name" value="OmpA-like"/>
</dbReference>
<reference evidence="7" key="1">
    <citation type="submission" date="2017-02" db="EMBL/GenBank/DDBJ databases">
        <title>Delving into the versatile metabolic prowess of the omnipresent phylum Bacteroidetes.</title>
        <authorList>
            <person name="Nobu M.K."/>
            <person name="Mei R."/>
            <person name="Narihiro T."/>
            <person name="Kuroda K."/>
            <person name="Liu W.-T."/>
        </authorList>
    </citation>
    <scope>NUCLEOTIDE SEQUENCE</scope>
    <source>
        <strain evidence="7">ADurb.Bin417</strain>
    </source>
</reference>
<keyword evidence="7" id="KW-0449">Lipoprotein</keyword>
<dbReference type="Pfam" id="PF00691">
    <property type="entry name" value="OmpA"/>
    <property type="match status" value="1"/>
</dbReference>
<dbReference type="CDD" id="cd07185">
    <property type="entry name" value="OmpA_C-like"/>
    <property type="match status" value="1"/>
</dbReference>
<dbReference type="PANTHER" id="PTHR30329:SF21">
    <property type="entry name" value="LIPOPROTEIN YIAD-RELATED"/>
    <property type="match status" value="1"/>
</dbReference>
<proteinExistence type="predicted"/>
<evidence type="ECO:0000259" key="6">
    <source>
        <dbReference type="PROSITE" id="PS51123"/>
    </source>
</evidence>
<comment type="subcellular location">
    <subcellularLocation>
        <location evidence="1">Cell outer membrane</location>
    </subcellularLocation>
</comment>
<dbReference type="EMBL" id="MWAK01000028">
    <property type="protein sequence ID" value="OPZ93355.1"/>
    <property type="molecule type" value="Genomic_DNA"/>
</dbReference>
<dbReference type="AlphaFoldDB" id="A0A1V5MJQ2"/>